<dbReference type="AlphaFoldDB" id="A0A1G5ZN81"/>
<feature type="compositionally biased region" description="Basic and acidic residues" evidence="2">
    <location>
        <begin position="50"/>
        <end position="68"/>
    </location>
</feature>
<feature type="transmembrane region" description="Helical" evidence="3">
    <location>
        <begin position="372"/>
        <end position="392"/>
    </location>
</feature>
<feature type="transmembrane region" description="Helical" evidence="3">
    <location>
        <begin position="180"/>
        <end position="201"/>
    </location>
</feature>
<feature type="domain" description="PNPLA" evidence="4">
    <location>
        <begin position="75"/>
        <end position="146"/>
    </location>
</feature>
<evidence type="ECO:0000256" key="3">
    <source>
        <dbReference type="SAM" id="Phobius"/>
    </source>
</evidence>
<evidence type="ECO:0000313" key="5">
    <source>
        <dbReference type="EMBL" id="SDA96007.1"/>
    </source>
</evidence>
<proteinExistence type="predicted"/>
<dbReference type="Proteomes" id="UP000198588">
    <property type="component" value="Unassembled WGS sequence"/>
</dbReference>
<dbReference type="GO" id="GO:0046475">
    <property type="term" value="P:glycerophospholipid catabolic process"/>
    <property type="evidence" value="ECO:0007669"/>
    <property type="project" value="TreeGrafter"/>
</dbReference>
<keyword evidence="3" id="KW-0812">Transmembrane</keyword>
<evidence type="ECO:0000256" key="1">
    <source>
        <dbReference type="ARBA" id="ARBA00023098"/>
    </source>
</evidence>
<evidence type="ECO:0000259" key="4">
    <source>
        <dbReference type="Pfam" id="PF01734"/>
    </source>
</evidence>
<sequence>MLLNFVDVFRRELSVINFRRDAIRNGMVAERRSQAASKAARHFVVDRGDAALDDTKSDPQRGTVRTEKTSNLTGIALSGGGMRSASYGLGVLQALASLSPAGSPRPLDAVDYLSTVSGGGYIGTSVVAGMMQDNRSFPFESRLDEAETPETQHLRDFSNFLAPAGAPDYLVTIALVIRGLLVNALIVLPALLLLAALTILINPTVSDLMTPGIFGFSASKLSMLGATMKHFAYTMVLAALAALLMFGSALYTSLAFRRDTLKSREVLGRALGALVALVLASAIIEIQPLVLSGMLANANDKQITSAREVIVLAQPFQDLLAAFASILPSLATVLVPTVAVLISVAQKLAKLAEASLGDVTWSAAMKKNSSRFVLYLAAVIVPFMLWVAYIYLSYWAIRKGDEWCGVETPRWLKAITQCEGDWYAHWQIWPLSRLGPIGATYLGVALALSAVCLLIGPNSNSLHRLYRDRLSRAFLMQRKTIGKKPSEAVDTWKFSSLKPFDKKAGSWKEGAAFSPYLLSNAAINLEGSKDLNKRGRNADNFIFSPLHVGSQSTGYVRSTDMERVVPDLSLATAMATSGAAASANMGRQTVKILTFSLSLLNIRLGYWLANPMRIQAFKSWVNRWVANVGTWYFAAETTGLLSENMLNVYLTDGGHIENLGIYELLRRRCKVILAVDAEADPALTFPSLVNLEVMARIDLGVRIDLGWQAIQANSLGITPGAPYGPGGPPGRHGPHAAIGIIKYDDDETGVLIYIKSSLSGDENDYILDYFKRHPTFPHETTVDQFFTEEQFEAYRALGFHAARGLLTGADNFGKPAAAPAGWGSQVAEALALLNVPASMAAAIVAHIQVQPDQTTQAAPPRAAVGSTSRRHRREPI</sequence>
<reference evidence="5 6" key="1">
    <citation type="submission" date="2016-10" db="EMBL/GenBank/DDBJ databases">
        <authorList>
            <person name="de Groot N.N."/>
        </authorList>
    </citation>
    <scope>NUCLEOTIDE SEQUENCE [LARGE SCALE GENOMIC DNA]</scope>
    <source>
        <strain evidence="5 6">CGMCC 1.12097</strain>
    </source>
</reference>
<dbReference type="InterPro" id="IPR002641">
    <property type="entry name" value="PNPLA_dom"/>
</dbReference>
<dbReference type="GO" id="GO:0004623">
    <property type="term" value="F:phospholipase A2 activity"/>
    <property type="evidence" value="ECO:0007669"/>
    <property type="project" value="TreeGrafter"/>
</dbReference>
<dbReference type="PANTHER" id="PTHR10728">
    <property type="entry name" value="CYTOSOLIC PHOSPHOLIPASE A2"/>
    <property type="match status" value="1"/>
</dbReference>
<evidence type="ECO:0000313" key="6">
    <source>
        <dbReference type="Proteomes" id="UP000198588"/>
    </source>
</evidence>
<feature type="transmembrane region" description="Helical" evidence="3">
    <location>
        <begin position="592"/>
        <end position="609"/>
    </location>
</feature>
<feature type="region of interest" description="Disordered" evidence="2">
    <location>
        <begin position="50"/>
        <end position="69"/>
    </location>
</feature>
<feature type="transmembrane region" description="Helical" evidence="3">
    <location>
        <begin position="319"/>
        <end position="342"/>
    </location>
</feature>
<organism evidence="5 6">
    <name type="scientific">Mesorhizobium qingshengii</name>
    <dbReference type="NCBI Taxonomy" id="1165689"/>
    <lineage>
        <taxon>Bacteria</taxon>
        <taxon>Pseudomonadati</taxon>
        <taxon>Pseudomonadota</taxon>
        <taxon>Alphaproteobacteria</taxon>
        <taxon>Hyphomicrobiales</taxon>
        <taxon>Phyllobacteriaceae</taxon>
        <taxon>Mesorhizobium</taxon>
    </lineage>
</organism>
<feature type="region of interest" description="Disordered" evidence="2">
    <location>
        <begin position="850"/>
        <end position="876"/>
    </location>
</feature>
<dbReference type="SUPFAM" id="SSF52151">
    <property type="entry name" value="FabD/lysophospholipase-like"/>
    <property type="match status" value="1"/>
</dbReference>
<dbReference type="STRING" id="1165689.SAMN02927914_05538"/>
<feature type="transmembrane region" description="Helical" evidence="3">
    <location>
        <begin position="439"/>
        <end position="457"/>
    </location>
</feature>
<accession>A0A1G5ZN81</accession>
<dbReference type="Gene3D" id="3.40.1090.10">
    <property type="entry name" value="Cytosolic phospholipase A2 catalytic domain"/>
    <property type="match status" value="2"/>
</dbReference>
<evidence type="ECO:0000256" key="2">
    <source>
        <dbReference type="SAM" id="MobiDB-lite"/>
    </source>
</evidence>
<gene>
    <name evidence="5" type="ORF">SAMN02927914_05538</name>
</gene>
<protein>
    <submittedName>
        <fullName evidence="5">Patatin-like phospholipase</fullName>
    </submittedName>
</protein>
<keyword evidence="3" id="KW-0472">Membrane</keyword>
<dbReference type="GO" id="GO:0005829">
    <property type="term" value="C:cytosol"/>
    <property type="evidence" value="ECO:0007669"/>
    <property type="project" value="TreeGrafter"/>
</dbReference>
<dbReference type="Pfam" id="PF01734">
    <property type="entry name" value="Patatin"/>
    <property type="match status" value="1"/>
</dbReference>
<dbReference type="OrthoDB" id="100544at2"/>
<dbReference type="InterPro" id="IPR016035">
    <property type="entry name" value="Acyl_Trfase/lysoPLipase"/>
</dbReference>
<feature type="transmembrane region" description="Helical" evidence="3">
    <location>
        <begin position="266"/>
        <end position="284"/>
    </location>
</feature>
<dbReference type="PANTHER" id="PTHR10728:SF40">
    <property type="entry name" value="PATATIN FAMILY PROTEIN"/>
    <property type="match status" value="1"/>
</dbReference>
<keyword evidence="3" id="KW-1133">Transmembrane helix</keyword>
<dbReference type="EMBL" id="FMXM01000023">
    <property type="protein sequence ID" value="SDA96007.1"/>
    <property type="molecule type" value="Genomic_DNA"/>
</dbReference>
<name>A0A1G5ZN81_9HYPH</name>
<dbReference type="RefSeq" id="WP_143019523.1">
    <property type="nucleotide sequence ID" value="NZ_FMXM01000023.1"/>
</dbReference>
<feature type="transmembrane region" description="Helical" evidence="3">
    <location>
        <begin position="231"/>
        <end position="254"/>
    </location>
</feature>
<keyword evidence="1" id="KW-0443">Lipid metabolism</keyword>